<protein>
    <recommendedName>
        <fullName evidence="4">SH3 domain-containing protein</fullName>
    </recommendedName>
</protein>
<gene>
    <name evidence="2" type="ORF">OB935_23115</name>
</gene>
<name>A0ABT7Q5S4_9GAMM</name>
<accession>A0ABT7Q5S4</accession>
<organism evidence="2 3">
    <name type="scientific">Aeromonas bestiarum</name>
    <dbReference type="NCBI Taxonomy" id="105751"/>
    <lineage>
        <taxon>Bacteria</taxon>
        <taxon>Pseudomonadati</taxon>
        <taxon>Pseudomonadota</taxon>
        <taxon>Gammaproteobacteria</taxon>
        <taxon>Aeromonadales</taxon>
        <taxon>Aeromonadaceae</taxon>
        <taxon>Aeromonas</taxon>
    </lineage>
</organism>
<evidence type="ECO:0008006" key="4">
    <source>
        <dbReference type="Google" id="ProtNLM"/>
    </source>
</evidence>
<feature type="signal peptide" evidence="1">
    <location>
        <begin position="1"/>
        <end position="24"/>
    </location>
</feature>
<dbReference type="Proteomes" id="UP001168107">
    <property type="component" value="Unassembled WGS sequence"/>
</dbReference>
<feature type="chain" id="PRO_5045802268" description="SH3 domain-containing protein" evidence="1">
    <location>
        <begin position="25"/>
        <end position="295"/>
    </location>
</feature>
<evidence type="ECO:0000256" key="1">
    <source>
        <dbReference type="SAM" id="SignalP"/>
    </source>
</evidence>
<comment type="caution">
    <text evidence="2">The sequence shown here is derived from an EMBL/GenBank/DDBJ whole genome shotgun (WGS) entry which is preliminary data.</text>
</comment>
<evidence type="ECO:0000313" key="2">
    <source>
        <dbReference type="EMBL" id="MDM5074690.1"/>
    </source>
</evidence>
<keyword evidence="3" id="KW-1185">Reference proteome</keyword>
<sequence>MSSFATNTLFAAFAIVVLHSEAQAASAEQCGSGSTQSGQTLKVNGSEVVLHSAPNAKSKKLINQKATEILKTTQYLTIDNTVTVVEECTQGGWSRVRVTEPEWLQNSHIGWVENSSLRGQKKDSNGIVEFTEADFVWDEKTSPHKKTIIAGVNKIYRENARCKTLDTGTAYISSSKGSSSDPVFFVTCGTGADTFNAFFSKSEVEKGKKLVAAQHIDRSRAIGLCESYAKLNTNNPSTFEFSHVMDLAVSEHPNGRTTVTSSFTAKNSFNLELKYNIRCLFDSSKLLEAAISEAM</sequence>
<keyword evidence="1" id="KW-0732">Signal</keyword>
<dbReference type="EMBL" id="JAOPLL010000034">
    <property type="protein sequence ID" value="MDM5074690.1"/>
    <property type="molecule type" value="Genomic_DNA"/>
</dbReference>
<reference evidence="2" key="1">
    <citation type="submission" date="2024-05" db="EMBL/GenBank/DDBJ databases">
        <title>WGS of Aeromonas isolates.</title>
        <authorList>
            <person name="Lee H."/>
        </authorList>
    </citation>
    <scope>NUCLEOTIDE SEQUENCE</scope>
    <source>
        <strain evidence="2">SU58-3</strain>
    </source>
</reference>
<proteinExistence type="predicted"/>
<evidence type="ECO:0000313" key="3">
    <source>
        <dbReference type="Proteomes" id="UP001168107"/>
    </source>
</evidence>
<dbReference type="RefSeq" id="WP_128344821.1">
    <property type="nucleotide sequence ID" value="NZ_JAOPLL010000034.1"/>
</dbReference>